<evidence type="ECO:0008006" key="10">
    <source>
        <dbReference type="Google" id="ProtNLM"/>
    </source>
</evidence>
<dbReference type="PROSITE" id="PS50089">
    <property type="entry name" value="ZF_RING_2"/>
    <property type="match status" value="1"/>
</dbReference>
<dbReference type="FunFam" id="3.30.40.10:FF:000741">
    <property type="entry name" value="Uncharacterized protein, isoform A"/>
    <property type="match status" value="1"/>
</dbReference>
<dbReference type="SUPFAM" id="SSF50156">
    <property type="entry name" value="PDZ domain-like"/>
    <property type="match status" value="1"/>
</dbReference>
<dbReference type="InterPro" id="IPR036034">
    <property type="entry name" value="PDZ_sf"/>
</dbReference>
<dbReference type="Gene3D" id="2.30.42.10">
    <property type="match status" value="1"/>
</dbReference>
<feature type="region of interest" description="Disordered" evidence="5">
    <location>
        <begin position="1"/>
        <end position="25"/>
    </location>
</feature>
<accession>A0A182U856</accession>
<sequence length="518" mass="56908">MADDEGGGLALATARTTKPPPPHRLPAIPEVPKAGSGGGREQLRHCFVPADENGCLGLHLSRTPWDPYPWVSGVVDGSGADLAGVRTGDCVLEANGEDLLGLKVIDIARRVRSRRSSRSVPAGVGLLLWNSGFEKNNLNPQSLSRFANCLQGIAGLLECPICLEVIRPPSWQCNHGHLICSGCRSRTTKCPICREVLGRGRCIVADKLFHYLVQTLGHEADQQTALDPKSQDTTHKQQQQQHPHHWSANNSGRLPLVRREYYQHRPTQHTIPTHAFKLKANNAPDGGVPATASLLAGSRVTPPHRTPTTTTTTTRTALYHCPSGQPCARMKNQHDILMHLQKAHQTSVVQYYVTAEDTVDVTVADAGHSSALACVVVVPPPPSATRGNQLFFVARFRCPEEPNETLCWLWHLGAEPATGQFRVQLSPVTGDEPTKPWQGRPVTLEWSRQEILKSKRFVRTKLATLQRMRVRVLLDAAGEAVDASFHELSTIEYTSEREISSLPRMWSNPALRTITSSA</sequence>
<evidence type="ECO:0000256" key="5">
    <source>
        <dbReference type="SAM" id="MobiDB-lite"/>
    </source>
</evidence>
<dbReference type="GO" id="GO:0005737">
    <property type="term" value="C:cytoplasm"/>
    <property type="evidence" value="ECO:0007669"/>
    <property type="project" value="TreeGrafter"/>
</dbReference>
<evidence type="ECO:0000256" key="3">
    <source>
        <dbReference type="ARBA" id="ARBA00022833"/>
    </source>
</evidence>
<dbReference type="Proteomes" id="UP000075902">
    <property type="component" value="Unassembled WGS sequence"/>
</dbReference>
<organism evidence="8 9">
    <name type="scientific">Anopheles melas</name>
    <dbReference type="NCBI Taxonomy" id="34690"/>
    <lineage>
        <taxon>Eukaryota</taxon>
        <taxon>Metazoa</taxon>
        <taxon>Ecdysozoa</taxon>
        <taxon>Arthropoda</taxon>
        <taxon>Hexapoda</taxon>
        <taxon>Insecta</taxon>
        <taxon>Pterygota</taxon>
        <taxon>Neoptera</taxon>
        <taxon>Endopterygota</taxon>
        <taxon>Diptera</taxon>
        <taxon>Nematocera</taxon>
        <taxon>Culicoidea</taxon>
        <taxon>Culicidae</taxon>
        <taxon>Anophelinae</taxon>
        <taxon>Anopheles</taxon>
    </lineage>
</organism>
<feature type="region of interest" description="Disordered" evidence="5">
    <location>
        <begin position="222"/>
        <end position="252"/>
    </location>
</feature>
<feature type="domain" description="PDZ" evidence="7">
    <location>
        <begin position="45"/>
        <end position="113"/>
    </location>
</feature>
<dbReference type="PANTHER" id="PTHR10315">
    <property type="entry name" value="E3 UBIQUITIN PROTEIN LIGASE SIAH"/>
    <property type="match status" value="1"/>
</dbReference>
<dbReference type="Pfam" id="PF21362">
    <property type="entry name" value="Sina_RING"/>
    <property type="match status" value="1"/>
</dbReference>
<dbReference type="InterPro" id="IPR001478">
    <property type="entry name" value="PDZ"/>
</dbReference>
<dbReference type="InterPro" id="IPR052088">
    <property type="entry name" value="E3_ubiquitin-ligase_SINA"/>
</dbReference>
<dbReference type="STRING" id="34690.A0A182U856"/>
<dbReference type="Gene3D" id="3.30.40.10">
    <property type="entry name" value="Zinc/RING finger domain, C3HC4 (zinc finger)"/>
    <property type="match status" value="1"/>
</dbReference>
<dbReference type="PROSITE" id="PS50106">
    <property type="entry name" value="PDZ"/>
    <property type="match status" value="1"/>
</dbReference>
<dbReference type="GO" id="GO:0061630">
    <property type="term" value="F:ubiquitin protein ligase activity"/>
    <property type="evidence" value="ECO:0007669"/>
    <property type="project" value="TreeGrafter"/>
</dbReference>
<keyword evidence="9" id="KW-1185">Reference proteome</keyword>
<dbReference type="AlphaFoldDB" id="A0A182U856"/>
<protein>
    <recommendedName>
        <fullName evidence="10">RING-type domain-containing protein</fullName>
    </recommendedName>
</protein>
<evidence type="ECO:0000259" key="6">
    <source>
        <dbReference type="PROSITE" id="PS50089"/>
    </source>
</evidence>
<evidence type="ECO:0000256" key="2">
    <source>
        <dbReference type="ARBA" id="ARBA00022771"/>
    </source>
</evidence>
<name>A0A182U856_9DIPT</name>
<dbReference type="GO" id="GO:0008270">
    <property type="term" value="F:zinc ion binding"/>
    <property type="evidence" value="ECO:0007669"/>
    <property type="project" value="UniProtKB-KW"/>
</dbReference>
<keyword evidence="3" id="KW-0862">Zinc</keyword>
<dbReference type="InterPro" id="IPR041489">
    <property type="entry name" value="PDZ_6"/>
</dbReference>
<dbReference type="CDD" id="cd16571">
    <property type="entry name" value="RING-HC_SIAHs"/>
    <property type="match status" value="1"/>
</dbReference>
<evidence type="ECO:0000259" key="7">
    <source>
        <dbReference type="PROSITE" id="PS50106"/>
    </source>
</evidence>
<dbReference type="SUPFAM" id="SSF57850">
    <property type="entry name" value="RING/U-box"/>
    <property type="match status" value="1"/>
</dbReference>
<dbReference type="VEuPathDB" id="VectorBase:AMEC015668"/>
<reference evidence="9" key="1">
    <citation type="submission" date="2014-01" db="EMBL/GenBank/DDBJ databases">
        <title>The Genome Sequence of Anopheles melas CM1001059_A (V2).</title>
        <authorList>
            <consortium name="The Broad Institute Genomics Platform"/>
            <person name="Neafsey D.E."/>
            <person name="Besansky N."/>
            <person name="Howell P."/>
            <person name="Walton C."/>
            <person name="Young S.K."/>
            <person name="Zeng Q."/>
            <person name="Gargeya S."/>
            <person name="Fitzgerald M."/>
            <person name="Haas B."/>
            <person name="Abouelleil A."/>
            <person name="Allen A.W."/>
            <person name="Alvarado L."/>
            <person name="Arachchi H.M."/>
            <person name="Berlin A.M."/>
            <person name="Chapman S.B."/>
            <person name="Gainer-Dewar J."/>
            <person name="Goldberg J."/>
            <person name="Griggs A."/>
            <person name="Gujja S."/>
            <person name="Hansen M."/>
            <person name="Howarth C."/>
            <person name="Imamovic A."/>
            <person name="Ireland A."/>
            <person name="Larimer J."/>
            <person name="McCowan C."/>
            <person name="Murphy C."/>
            <person name="Pearson M."/>
            <person name="Poon T.W."/>
            <person name="Priest M."/>
            <person name="Roberts A."/>
            <person name="Saif S."/>
            <person name="Shea T."/>
            <person name="Sisk P."/>
            <person name="Sykes S."/>
            <person name="Wortman J."/>
            <person name="Nusbaum C."/>
            <person name="Birren B."/>
        </authorList>
    </citation>
    <scope>NUCLEOTIDE SEQUENCE [LARGE SCALE GENOMIC DNA]</scope>
    <source>
        <strain evidence="9">CM1001059</strain>
    </source>
</reference>
<feature type="domain" description="RING-type" evidence="6">
    <location>
        <begin position="159"/>
        <end position="194"/>
    </location>
</feature>
<keyword evidence="1" id="KW-0479">Metal-binding</keyword>
<evidence type="ECO:0000256" key="1">
    <source>
        <dbReference type="ARBA" id="ARBA00022723"/>
    </source>
</evidence>
<reference evidence="8" key="2">
    <citation type="submission" date="2020-05" db="UniProtKB">
        <authorList>
            <consortium name="EnsemblMetazoa"/>
        </authorList>
    </citation>
    <scope>IDENTIFICATION</scope>
    <source>
        <strain evidence="8">CM1001059</strain>
    </source>
</reference>
<dbReference type="EnsemblMetazoa" id="AMEC015668-RA">
    <property type="protein sequence ID" value="AMEC015668-PA"/>
    <property type="gene ID" value="AMEC015668"/>
</dbReference>
<dbReference type="PANTHER" id="PTHR10315:SF155">
    <property type="entry name" value="IP10571P"/>
    <property type="match status" value="1"/>
</dbReference>
<dbReference type="Pfam" id="PF17820">
    <property type="entry name" value="PDZ_6"/>
    <property type="match status" value="1"/>
</dbReference>
<evidence type="ECO:0000313" key="8">
    <source>
        <dbReference type="EnsemblMetazoa" id="AMEC015668-PA"/>
    </source>
</evidence>
<dbReference type="InterPro" id="IPR013083">
    <property type="entry name" value="Znf_RING/FYVE/PHD"/>
</dbReference>
<proteinExistence type="predicted"/>
<keyword evidence="2 4" id="KW-0863">Zinc-finger</keyword>
<dbReference type="CDD" id="cd00136">
    <property type="entry name" value="PDZ_canonical"/>
    <property type="match status" value="1"/>
</dbReference>
<evidence type="ECO:0000313" key="9">
    <source>
        <dbReference type="Proteomes" id="UP000075902"/>
    </source>
</evidence>
<dbReference type="InterPro" id="IPR001841">
    <property type="entry name" value="Znf_RING"/>
</dbReference>
<evidence type="ECO:0000256" key="4">
    <source>
        <dbReference type="PROSITE-ProRule" id="PRU00175"/>
    </source>
</evidence>
<dbReference type="InterPro" id="IPR049548">
    <property type="entry name" value="Sina-like_RING"/>
</dbReference>